<dbReference type="PANTHER" id="PTHR46594">
    <property type="entry name" value="P-TYPE CATION-TRANSPORTING ATPASE"/>
    <property type="match status" value="1"/>
</dbReference>
<dbReference type="PANTHER" id="PTHR46594:SF6">
    <property type="entry name" value="COPPER-TRANSPORTING ATPASE RAN1"/>
    <property type="match status" value="1"/>
</dbReference>
<keyword evidence="4" id="KW-1185">Reference proteome</keyword>
<evidence type="ECO:0000256" key="1">
    <source>
        <dbReference type="ARBA" id="ARBA00022723"/>
    </source>
</evidence>
<dbReference type="InterPro" id="IPR006121">
    <property type="entry name" value="HMA_dom"/>
</dbReference>
<evidence type="ECO:0000259" key="2">
    <source>
        <dbReference type="Pfam" id="PF00403"/>
    </source>
</evidence>
<dbReference type="PROSITE" id="PS01047">
    <property type="entry name" value="HMA_1"/>
    <property type="match status" value="1"/>
</dbReference>
<dbReference type="InterPro" id="IPR036163">
    <property type="entry name" value="HMA_dom_sf"/>
</dbReference>
<sequence>MALSMRDLQLTAVNGIATDDMKDVRLLDSYEDRTEDNCSESKRSPCSTESKPHKIQLGQFTIGGMTCAACVNSVEGILRDLHGVKRAVVALATALGDRGVADPLKRGAAVVLEGLVKMGVRPVMVTGDIIGGLHGPLPKRLAFRM</sequence>
<dbReference type="CDD" id="cd00371">
    <property type="entry name" value="HMA"/>
    <property type="match status" value="1"/>
</dbReference>
<keyword evidence="1" id="KW-0479">Metal-binding</keyword>
<dbReference type="GO" id="GO:0046872">
    <property type="term" value="F:metal ion binding"/>
    <property type="evidence" value="ECO:0007669"/>
    <property type="project" value="UniProtKB-KW"/>
</dbReference>
<dbReference type="AlphaFoldDB" id="A0AA39SXP9"/>
<reference evidence="3" key="2">
    <citation type="submission" date="2023-06" db="EMBL/GenBank/DDBJ databases">
        <authorList>
            <person name="Swenson N.G."/>
            <person name="Wegrzyn J.L."/>
            <person name="Mcevoy S.L."/>
        </authorList>
    </citation>
    <scope>NUCLEOTIDE SEQUENCE</scope>
    <source>
        <strain evidence="3">NS2018</strain>
        <tissue evidence="3">Leaf</tissue>
    </source>
</reference>
<feature type="domain" description="HMA" evidence="2">
    <location>
        <begin position="60"/>
        <end position="93"/>
    </location>
</feature>
<name>A0AA39SXP9_ACESA</name>
<organism evidence="3 4">
    <name type="scientific">Acer saccharum</name>
    <name type="common">Sugar maple</name>
    <dbReference type="NCBI Taxonomy" id="4024"/>
    <lineage>
        <taxon>Eukaryota</taxon>
        <taxon>Viridiplantae</taxon>
        <taxon>Streptophyta</taxon>
        <taxon>Embryophyta</taxon>
        <taxon>Tracheophyta</taxon>
        <taxon>Spermatophyta</taxon>
        <taxon>Magnoliopsida</taxon>
        <taxon>eudicotyledons</taxon>
        <taxon>Gunneridae</taxon>
        <taxon>Pentapetalae</taxon>
        <taxon>rosids</taxon>
        <taxon>malvids</taxon>
        <taxon>Sapindales</taxon>
        <taxon>Sapindaceae</taxon>
        <taxon>Hippocastanoideae</taxon>
        <taxon>Acereae</taxon>
        <taxon>Acer</taxon>
    </lineage>
</organism>
<dbReference type="Proteomes" id="UP001168877">
    <property type="component" value="Unassembled WGS sequence"/>
</dbReference>
<proteinExistence type="predicted"/>
<dbReference type="EMBL" id="JAUESC010000004">
    <property type="protein sequence ID" value="KAK0598292.1"/>
    <property type="molecule type" value="Genomic_DNA"/>
</dbReference>
<dbReference type="SUPFAM" id="SSF55008">
    <property type="entry name" value="HMA, heavy metal-associated domain"/>
    <property type="match status" value="1"/>
</dbReference>
<comment type="caution">
    <text evidence="3">The sequence shown here is derived from an EMBL/GenBank/DDBJ whole genome shotgun (WGS) entry which is preliminary data.</text>
</comment>
<evidence type="ECO:0000313" key="3">
    <source>
        <dbReference type="EMBL" id="KAK0598292.1"/>
    </source>
</evidence>
<dbReference type="InterPro" id="IPR017969">
    <property type="entry name" value="Heavy-metal-associated_CS"/>
</dbReference>
<reference evidence="3" key="1">
    <citation type="journal article" date="2022" name="Plant J.">
        <title>Strategies of tolerance reflected in two North American maple genomes.</title>
        <authorList>
            <person name="McEvoy S.L."/>
            <person name="Sezen U.U."/>
            <person name="Trouern-Trend A."/>
            <person name="McMahon S.M."/>
            <person name="Schaberg P.G."/>
            <person name="Yang J."/>
            <person name="Wegrzyn J.L."/>
            <person name="Swenson N.G."/>
        </authorList>
    </citation>
    <scope>NUCLEOTIDE SEQUENCE</scope>
    <source>
        <strain evidence="3">NS2018</strain>
    </source>
</reference>
<evidence type="ECO:0000313" key="4">
    <source>
        <dbReference type="Proteomes" id="UP001168877"/>
    </source>
</evidence>
<dbReference type="Pfam" id="PF00403">
    <property type="entry name" value="HMA"/>
    <property type="match status" value="1"/>
</dbReference>
<gene>
    <name evidence="3" type="ORF">LWI29_033376</name>
</gene>
<dbReference type="Gene3D" id="3.30.70.100">
    <property type="match status" value="1"/>
</dbReference>
<accession>A0AA39SXP9</accession>
<protein>
    <recommendedName>
        <fullName evidence="2">HMA domain-containing protein</fullName>
    </recommendedName>
</protein>